<evidence type="ECO:0000313" key="1">
    <source>
        <dbReference type="EMBL" id="NEV69494.1"/>
    </source>
</evidence>
<comment type="caution">
    <text evidence="1">The sequence shown here is derived from an EMBL/GenBank/DDBJ whole genome shotgun (WGS) entry which is preliminary data.</text>
</comment>
<sequence>MESTDALTTDTLKALIKESLREVLREERLNLSQLLMPFVSNEEQAEIDASLGSPEDYADEELINLTDWVRHGGSIQ</sequence>
<protein>
    <submittedName>
        <fullName evidence="1">Uncharacterized protein</fullName>
    </submittedName>
</protein>
<reference evidence="1" key="2">
    <citation type="journal article" date="2015" name="Genome Announc.">
        <title>Draft Genome Sequence of Filamentous Marine Cyanobacterium Lyngbya confervoides Strain BDU141951.</title>
        <authorList>
            <person name="Chandrababunaidu M.M."/>
            <person name="Sen D."/>
            <person name="Tripathy S."/>
        </authorList>
    </citation>
    <scope>NUCLEOTIDE SEQUENCE</scope>
    <source>
        <strain evidence="1">BDU141951</strain>
    </source>
</reference>
<dbReference type="EMBL" id="JTHE02000003">
    <property type="protein sequence ID" value="NEV69494.1"/>
    <property type="molecule type" value="Genomic_DNA"/>
</dbReference>
<reference evidence="1" key="1">
    <citation type="submission" date="2014-11" db="EMBL/GenBank/DDBJ databases">
        <authorList>
            <person name="Malar M.C."/>
            <person name="Sen D."/>
            <person name="Tripathy S."/>
        </authorList>
    </citation>
    <scope>NUCLEOTIDE SEQUENCE</scope>
    <source>
        <strain evidence="1">BDU141951</strain>
    </source>
</reference>
<organism evidence="1">
    <name type="scientific">Lyngbya confervoides BDU141951</name>
    <dbReference type="NCBI Taxonomy" id="1574623"/>
    <lineage>
        <taxon>Bacteria</taxon>
        <taxon>Bacillati</taxon>
        <taxon>Cyanobacteriota</taxon>
        <taxon>Cyanophyceae</taxon>
        <taxon>Oscillatoriophycideae</taxon>
        <taxon>Oscillatoriales</taxon>
        <taxon>Microcoleaceae</taxon>
        <taxon>Lyngbya</taxon>
    </lineage>
</organism>
<reference evidence="1" key="3">
    <citation type="submission" date="2020-02" db="EMBL/GenBank/DDBJ databases">
        <authorList>
            <person name="Sarangi A.N."/>
            <person name="Ghosh S."/>
            <person name="Mukherjee M."/>
            <person name="Tripathy S."/>
        </authorList>
    </citation>
    <scope>NUCLEOTIDE SEQUENCE</scope>
    <source>
        <strain evidence="1">BDU141951</strain>
    </source>
</reference>
<name>A0A0C1Y6V4_9CYAN</name>
<gene>
    <name evidence="1" type="ORF">QQ91_020575</name>
</gene>
<dbReference type="AlphaFoldDB" id="A0A0C1Y6V4"/>
<accession>A0A0C1Y6V4</accession>
<proteinExistence type="predicted"/>